<comment type="function">
    <text evidence="3">Catalyzes the phosphorylation of the 3'-hydroxyl group of dephosphocoenzyme A to form coenzyme A.</text>
</comment>
<dbReference type="InterPro" id="IPR027417">
    <property type="entry name" value="P-loop_NTPase"/>
</dbReference>
<dbReference type="UniPathway" id="UPA00241">
    <property type="reaction ID" value="UER00356"/>
</dbReference>
<dbReference type="PROSITE" id="PS51219">
    <property type="entry name" value="DPCK"/>
    <property type="match status" value="1"/>
</dbReference>
<dbReference type="EMBL" id="FQUL01000002">
    <property type="protein sequence ID" value="SHE29955.1"/>
    <property type="molecule type" value="Genomic_DNA"/>
</dbReference>
<dbReference type="InterPro" id="IPR001977">
    <property type="entry name" value="Depp_CoAkinase"/>
</dbReference>
<dbReference type="GO" id="GO:0004140">
    <property type="term" value="F:dephospho-CoA kinase activity"/>
    <property type="evidence" value="ECO:0007669"/>
    <property type="project" value="UniProtKB-UniRule"/>
</dbReference>
<keyword evidence="3 5" id="KW-0418">Kinase</keyword>
<sequence length="208" mass="23123">MLVVGLTGGIGSGKSAVSSMLSQYPEVAVIDTDLVAREVVEPGSKGLSMVADNFGSEVISFDETLDRQRLGSIVFRDPKRLELLNSILHPLIFEVVTQRLSEIKQSSRYEIVLLVVPLLVETGLNRYPLDKVVVVDAPIATAIERLVRDRKMDRSEAIERISRQASREERLQVADYVVENSSTYSDLEEQVKVLYGWLKECANPKTSG</sequence>
<evidence type="ECO:0000256" key="4">
    <source>
        <dbReference type="NCBIfam" id="TIGR00152"/>
    </source>
</evidence>
<dbReference type="Pfam" id="PF01121">
    <property type="entry name" value="CoaE"/>
    <property type="match status" value="1"/>
</dbReference>
<organism evidence="5 6">
    <name type="scientific">Ferrithrix thermotolerans DSM 19514</name>
    <dbReference type="NCBI Taxonomy" id="1121881"/>
    <lineage>
        <taxon>Bacteria</taxon>
        <taxon>Bacillati</taxon>
        <taxon>Actinomycetota</taxon>
        <taxon>Acidimicrobiia</taxon>
        <taxon>Acidimicrobiales</taxon>
        <taxon>Acidimicrobiaceae</taxon>
        <taxon>Ferrithrix</taxon>
    </lineage>
</organism>
<dbReference type="SUPFAM" id="SSF52540">
    <property type="entry name" value="P-loop containing nucleoside triphosphate hydrolases"/>
    <property type="match status" value="1"/>
</dbReference>
<keyword evidence="1 3" id="KW-0547">Nucleotide-binding</keyword>
<protein>
    <recommendedName>
        <fullName evidence="3 4">Dephospho-CoA kinase</fullName>
        <ecNumber evidence="3 4">2.7.1.24</ecNumber>
    </recommendedName>
    <alternativeName>
        <fullName evidence="3">Dephosphocoenzyme A kinase</fullName>
    </alternativeName>
</protein>
<comment type="subcellular location">
    <subcellularLocation>
        <location evidence="3">Cytoplasm</location>
    </subcellularLocation>
</comment>
<proteinExistence type="inferred from homology"/>
<keyword evidence="3" id="KW-0963">Cytoplasm</keyword>
<keyword evidence="2 3" id="KW-0067">ATP-binding</keyword>
<dbReference type="GO" id="GO:0015937">
    <property type="term" value="P:coenzyme A biosynthetic process"/>
    <property type="evidence" value="ECO:0007669"/>
    <property type="project" value="UniProtKB-UniRule"/>
</dbReference>
<dbReference type="GO" id="GO:0005524">
    <property type="term" value="F:ATP binding"/>
    <property type="evidence" value="ECO:0007669"/>
    <property type="project" value="UniProtKB-UniRule"/>
</dbReference>
<name>A0A1M4SCT5_9ACTN</name>
<dbReference type="RefSeq" id="WP_072787875.1">
    <property type="nucleotide sequence ID" value="NZ_FQUL01000002.1"/>
</dbReference>
<dbReference type="PANTHER" id="PTHR10695:SF46">
    <property type="entry name" value="BIFUNCTIONAL COENZYME A SYNTHASE-RELATED"/>
    <property type="match status" value="1"/>
</dbReference>
<reference evidence="6" key="1">
    <citation type="submission" date="2016-11" db="EMBL/GenBank/DDBJ databases">
        <authorList>
            <person name="Varghese N."/>
            <person name="Submissions S."/>
        </authorList>
    </citation>
    <scope>NUCLEOTIDE SEQUENCE [LARGE SCALE GENOMIC DNA]</scope>
    <source>
        <strain evidence="6">DSM 19514</strain>
    </source>
</reference>
<dbReference type="EC" id="2.7.1.24" evidence="3 4"/>
<comment type="catalytic activity">
    <reaction evidence="3">
        <text>3'-dephospho-CoA + ATP = ADP + CoA + H(+)</text>
        <dbReference type="Rhea" id="RHEA:18245"/>
        <dbReference type="ChEBI" id="CHEBI:15378"/>
        <dbReference type="ChEBI" id="CHEBI:30616"/>
        <dbReference type="ChEBI" id="CHEBI:57287"/>
        <dbReference type="ChEBI" id="CHEBI:57328"/>
        <dbReference type="ChEBI" id="CHEBI:456216"/>
        <dbReference type="EC" id="2.7.1.24"/>
    </reaction>
</comment>
<evidence type="ECO:0000313" key="5">
    <source>
        <dbReference type="EMBL" id="SHE29955.1"/>
    </source>
</evidence>
<evidence type="ECO:0000256" key="2">
    <source>
        <dbReference type="ARBA" id="ARBA00022840"/>
    </source>
</evidence>
<evidence type="ECO:0000256" key="1">
    <source>
        <dbReference type="ARBA" id="ARBA00022741"/>
    </source>
</evidence>
<dbReference type="HAMAP" id="MF_00376">
    <property type="entry name" value="Dephospho_CoA_kinase"/>
    <property type="match status" value="1"/>
</dbReference>
<dbReference type="GO" id="GO:0005737">
    <property type="term" value="C:cytoplasm"/>
    <property type="evidence" value="ECO:0007669"/>
    <property type="project" value="UniProtKB-SubCell"/>
</dbReference>
<feature type="binding site" evidence="3">
    <location>
        <begin position="11"/>
        <end position="16"/>
    </location>
    <ligand>
        <name>ATP</name>
        <dbReference type="ChEBI" id="CHEBI:30616"/>
    </ligand>
</feature>
<dbReference type="CDD" id="cd02022">
    <property type="entry name" value="DPCK"/>
    <property type="match status" value="1"/>
</dbReference>
<dbReference type="STRING" id="1121881.SAMN02745225_00208"/>
<evidence type="ECO:0000313" key="6">
    <source>
        <dbReference type="Proteomes" id="UP000184295"/>
    </source>
</evidence>
<keyword evidence="3" id="KW-0808">Transferase</keyword>
<dbReference type="Proteomes" id="UP000184295">
    <property type="component" value="Unassembled WGS sequence"/>
</dbReference>
<dbReference type="AlphaFoldDB" id="A0A1M4SCT5"/>
<accession>A0A1M4SCT5</accession>
<comment type="similarity">
    <text evidence="3">Belongs to the CoaE family.</text>
</comment>
<dbReference type="NCBIfam" id="TIGR00152">
    <property type="entry name" value="dephospho-CoA kinase"/>
    <property type="match status" value="1"/>
</dbReference>
<dbReference type="OrthoDB" id="9812943at2"/>
<dbReference type="PANTHER" id="PTHR10695">
    <property type="entry name" value="DEPHOSPHO-COA KINASE-RELATED"/>
    <property type="match status" value="1"/>
</dbReference>
<comment type="pathway">
    <text evidence="3">Cofactor biosynthesis; coenzyme A biosynthesis; CoA from (R)-pantothenate: step 5/5.</text>
</comment>
<gene>
    <name evidence="3" type="primary">coaE</name>
    <name evidence="5" type="ORF">SAMN02745225_00208</name>
</gene>
<keyword evidence="6" id="KW-1185">Reference proteome</keyword>
<dbReference type="Gene3D" id="3.40.50.300">
    <property type="entry name" value="P-loop containing nucleotide triphosphate hydrolases"/>
    <property type="match status" value="1"/>
</dbReference>
<keyword evidence="3" id="KW-0173">Coenzyme A biosynthesis</keyword>
<evidence type="ECO:0000256" key="3">
    <source>
        <dbReference type="HAMAP-Rule" id="MF_00376"/>
    </source>
</evidence>